<feature type="compositionally biased region" description="Polar residues" evidence="1">
    <location>
        <begin position="560"/>
        <end position="577"/>
    </location>
</feature>
<feature type="compositionally biased region" description="Polar residues" evidence="1">
    <location>
        <begin position="221"/>
        <end position="231"/>
    </location>
</feature>
<dbReference type="InterPro" id="IPR001878">
    <property type="entry name" value="Znf_CCHC"/>
</dbReference>
<feature type="compositionally biased region" description="Pro residues" evidence="1">
    <location>
        <begin position="179"/>
        <end position="188"/>
    </location>
</feature>
<reference evidence="3" key="1">
    <citation type="submission" date="2020-01" db="EMBL/GenBank/DDBJ databases">
        <title>Genome sequence of Kobresia littledalei, the first chromosome-level genome in the family Cyperaceae.</title>
        <authorList>
            <person name="Qu G."/>
        </authorList>
    </citation>
    <scope>NUCLEOTIDE SEQUENCE</scope>
    <source>
        <strain evidence="3">C.B.Clarke</strain>
        <tissue evidence="3">Leaf</tissue>
    </source>
</reference>
<name>A0A833RFR4_9POAL</name>
<feature type="compositionally biased region" description="Low complexity" evidence="1">
    <location>
        <begin position="462"/>
        <end position="498"/>
    </location>
</feature>
<dbReference type="AlphaFoldDB" id="A0A833RFR4"/>
<feature type="region of interest" description="Disordered" evidence="1">
    <location>
        <begin position="171"/>
        <end position="249"/>
    </location>
</feature>
<accession>A0A833RFR4</accession>
<evidence type="ECO:0000256" key="1">
    <source>
        <dbReference type="SAM" id="MobiDB-lite"/>
    </source>
</evidence>
<protein>
    <recommendedName>
        <fullName evidence="2">CCHC-type domain-containing protein</fullName>
    </recommendedName>
</protein>
<comment type="caution">
    <text evidence="3">The sequence shown here is derived from an EMBL/GenBank/DDBJ whole genome shotgun (WGS) entry which is preliminary data.</text>
</comment>
<feature type="region of interest" description="Disordered" evidence="1">
    <location>
        <begin position="445"/>
        <end position="505"/>
    </location>
</feature>
<feature type="region of interest" description="Disordered" evidence="1">
    <location>
        <begin position="560"/>
        <end position="708"/>
    </location>
</feature>
<evidence type="ECO:0000313" key="4">
    <source>
        <dbReference type="Proteomes" id="UP000623129"/>
    </source>
</evidence>
<dbReference type="OrthoDB" id="694475at2759"/>
<evidence type="ECO:0000259" key="2">
    <source>
        <dbReference type="SMART" id="SM00343"/>
    </source>
</evidence>
<dbReference type="EMBL" id="SWLB01000005">
    <property type="protein sequence ID" value="KAF3338341.1"/>
    <property type="molecule type" value="Genomic_DNA"/>
</dbReference>
<keyword evidence="4" id="KW-1185">Reference proteome</keyword>
<dbReference type="GO" id="GO:0008270">
    <property type="term" value="F:zinc ion binding"/>
    <property type="evidence" value="ECO:0007669"/>
    <property type="project" value="InterPro"/>
</dbReference>
<proteinExistence type="predicted"/>
<feature type="domain" description="CCHC-type" evidence="2">
    <location>
        <begin position="152"/>
        <end position="168"/>
    </location>
</feature>
<dbReference type="Proteomes" id="UP000623129">
    <property type="component" value="Unassembled WGS sequence"/>
</dbReference>
<feature type="domain" description="CCHC-type" evidence="2">
    <location>
        <begin position="133"/>
        <end position="149"/>
    </location>
</feature>
<feature type="region of interest" description="Disordered" evidence="1">
    <location>
        <begin position="41"/>
        <end position="75"/>
    </location>
</feature>
<dbReference type="SMART" id="SM00343">
    <property type="entry name" value="ZnF_C2HC"/>
    <property type="match status" value="2"/>
</dbReference>
<sequence>MATWEERLATKKAIYEATTQAILRLHSPAAPQRATYAEATRAGTNTTQQGVNVANPKDTNIHATATPNTEPMHTAPPTLPHIAITATNQSNEGWTVVTRKRKKVPPATRKPYQHKSLHPELKKHQATLLAEGRCFRCLQSGHKHQQCLAARKCLKCHATTHIAKFCPAFKAHSPHSTPANPPPFPIKRPTPHKHTTTNKPPQRHTNTNNNTNTTHTHNNNSRAPPSNSTATKPKMANWQDTPMLDPGLVNHLRPQEQRTYIQPREGLHPTNAYLYKSAIVLAGPYFADRFLPQRLKSTMARHFRCSPRDFRIANIAQKFGDLLIEFPTQAMKNEAVRVGVFNIGANADVQLVPWTPGIGLNYDPTSHRARLRLHGLPLHNWNHDNIEDLLAGVGYLIAIAPFETSTDLQSIRVLIACHHPTHIPNTLLAGVEPYTTQVVVELEGWTQGAPNDPPNMPQGGHPENPANEDGNDNNNDRNNASGSDAWQSDSDSSYSPPSGGSGDYFRRRTRNVAISPLTESPVLELLENHTCHLGLEQQSALVPYKQPNFTSPIRAAQELSSPISARNSTESGLQQHRSPFPANNPATQETSLHQQHRSPIPANNSAAQEIGLDGHSEPQGFTGLPKPNTQTNHTTPPGFEGPPQYKKHQQPQAARRSPRLKEKHNGLYIPSLHKAQMVMGYADNEKRTSTPRKRSRKNATPLPTYLQSNQPITGEQAEVVLLLAGIEMEQELAVAIAQVVQEGTKDTVPNQAPVQVTSEPGNDLILVAQPAIHAPDQPTGDLQQFGH</sequence>
<evidence type="ECO:0000313" key="3">
    <source>
        <dbReference type="EMBL" id="KAF3338341.1"/>
    </source>
</evidence>
<dbReference type="GO" id="GO:0003676">
    <property type="term" value="F:nucleic acid binding"/>
    <property type="evidence" value="ECO:0007669"/>
    <property type="project" value="InterPro"/>
</dbReference>
<feature type="compositionally biased region" description="Low complexity" evidence="1">
    <location>
        <begin position="197"/>
        <end position="220"/>
    </location>
</feature>
<feature type="compositionally biased region" description="Polar residues" evidence="1">
    <location>
        <begin position="584"/>
        <end position="593"/>
    </location>
</feature>
<dbReference type="SUPFAM" id="SSF57756">
    <property type="entry name" value="Retrovirus zinc finger-like domains"/>
    <property type="match status" value="1"/>
</dbReference>
<dbReference type="Gene3D" id="4.10.60.10">
    <property type="entry name" value="Zinc finger, CCHC-type"/>
    <property type="match status" value="1"/>
</dbReference>
<gene>
    <name evidence="3" type="ORF">FCM35_KLT17178</name>
</gene>
<dbReference type="InterPro" id="IPR036875">
    <property type="entry name" value="Znf_CCHC_sf"/>
</dbReference>
<organism evidence="3 4">
    <name type="scientific">Carex littledalei</name>
    <dbReference type="NCBI Taxonomy" id="544730"/>
    <lineage>
        <taxon>Eukaryota</taxon>
        <taxon>Viridiplantae</taxon>
        <taxon>Streptophyta</taxon>
        <taxon>Embryophyta</taxon>
        <taxon>Tracheophyta</taxon>
        <taxon>Spermatophyta</taxon>
        <taxon>Magnoliopsida</taxon>
        <taxon>Liliopsida</taxon>
        <taxon>Poales</taxon>
        <taxon>Cyperaceae</taxon>
        <taxon>Cyperoideae</taxon>
        <taxon>Cariceae</taxon>
        <taxon>Carex</taxon>
        <taxon>Carex subgen. Euthyceras</taxon>
    </lineage>
</organism>
<feature type="compositionally biased region" description="Polar residues" evidence="1">
    <location>
        <begin position="42"/>
        <end position="71"/>
    </location>
</feature>